<evidence type="ECO:0000256" key="9">
    <source>
        <dbReference type="ARBA" id="ARBA00023136"/>
    </source>
</evidence>
<dbReference type="GO" id="GO:0045277">
    <property type="term" value="C:respiratory chain complex IV"/>
    <property type="evidence" value="ECO:0007669"/>
    <property type="project" value="UniProtKB-UniRule"/>
</dbReference>
<evidence type="ECO:0000313" key="11">
    <source>
        <dbReference type="EMBL" id="KNE63908.1"/>
    </source>
</evidence>
<evidence type="ECO:0000256" key="2">
    <source>
        <dbReference type="ARBA" id="ARBA00004673"/>
    </source>
</evidence>
<dbReference type="EMBL" id="GG745353">
    <property type="protein sequence ID" value="KNE67615.1"/>
    <property type="molecule type" value="Genomic_DNA"/>
</dbReference>
<evidence type="ECO:0000256" key="6">
    <source>
        <dbReference type="ARBA" id="ARBA00022946"/>
    </source>
</evidence>
<dbReference type="PANTHER" id="PTHR13313:SF0">
    <property type="entry name" value="CYTOCHROME C OXIDASE SUBUNIT 7C, MITOCHONDRIAL"/>
    <property type="match status" value="1"/>
</dbReference>
<keyword evidence="8 10" id="KW-0496">Mitochondrion</keyword>
<evidence type="ECO:0000313" key="13">
    <source>
        <dbReference type="Proteomes" id="UP000054350"/>
    </source>
</evidence>
<dbReference type="InterPro" id="IPR004202">
    <property type="entry name" value="COX7C/Cox8"/>
</dbReference>
<feature type="transmembrane region" description="Helical" evidence="10">
    <location>
        <begin position="46"/>
        <end position="65"/>
    </location>
</feature>
<accession>A0A0L0SN31</accession>
<dbReference type="GO" id="GO:0005743">
    <property type="term" value="C:mitochondrial inner membrane"/>
    <property type="evidence" value="ECO:0007669"/>
    <property type="project" value="UniProtKB-SubCell"/>
</dbReference>
<comment type="similarity">
    <text evidence="3 10">Belongs to the cytochrome c oxidase VIIc family.</text>
</comment>
<keyword evidence="4 10" id="KW-0812">Transmembrane</keyword>
<dbReference type="Pfam" id="PF02935">
    <property type="entry name" value="COX7C"/>
    <property type="match status" value="1"/>
</dbReference>
<sequence length="71" mass="7709">MFSVLRTTALRTRSQSVVRSGFNPSNENFANLPFDVSSKFGLAVKMTLYLGAGFGAPFFGAWFQLKKGGAI</sequence>
<dbReference type="Gene3D" id="4.10.49.10">
    <property type="entry name" value="Cytochrome c oxidase subunit VIIc"/>
    <property type="match status" value="1"/>
</dbReference>
<name>A0A0L0SN31_ALLM3</name>
<evidence type="ECO:0000256" key="5">
    <source>
        <dbReference type="ARBA" id="ARBA00022792"/>
    </source>
</evidence>
<dbReference type="OrthoDB" id="5561850at2759"/>
<evidence type="ECO:0000256" key="8">
    <source>
        <dbReference type="ARBA" id="ARBA00023128"/>
    </source>
</evidence>
<organism evidence="11 13">
    <name type="scientific">Allomyces macrogynus (strain ATCC 38327)</name>
    <name type="common">Allomyces javanicus var. macrogynus</name>
    <dbReference type="NCBI Taxonomy" id="578462"/>
    <lineage>
        <taxon>Eukaryota</taxon>
        <taxon>Fungi</taxon>
        <taxon>Fungi incertae sedis</taxon>
        <taxon>Blastocladiomycota</taxon>
        <taxon>Blastocladiomycetes</taxon>
        <taxon>Blastocladiales</taxon>
        <taxon>Blastocladiaceae</taxon>
        <taxon>Allomyces</taxon>
    </lineage>
</organism>
<evidence type="ECO:0000256" key="10">
    <source>
        <dbReference type="RuleBase" id="RU368123"/>
    </source>
</evidence>
<dbReference type="InterPro" id="IPR036636">
    <property type="entry name" value="COX7C/Cox8_sf"/>
</dbReference>
<protein>
    <recommendedName>
        <fullName evidence="10">Cytochrome c oxidase subunit 8, mitochondrial</fullName>
    </recommendedName>
    <alternativeName>
        <fullName evidence="10">Cytochrome c oxidase polypeptide VIII</fullName>
    </alternativeName>
</protein>
<keyword evidence="6 10" id="KW-0809">Transit peptide</keyword>
<evidence type="ECO:0000256" key="4">
    <source>
        <dbReference type="ARBA" id="ARBA00022692"/>
    </source>
</evidence>
<evidence type="ECO:0000256" key="7">
    <source>
        <dbReference type="ARBA" id="ARBA00022989"/>
    </source>
</evidence>
<comment type="function">
    <text evidence="10">Component of the cytochrome c oxidase, the last enzyme in the mitochondrial electron transport chain which drives oxidative phosphorylation. The respiratory chain contains 3 multisubunit complexes succinate dehydrogenase (complex II, CII), ubiquinol-cytochrome c oxidoreductase (cytochrome b-c1 complex, complex III, CIII) and cytochrome c oxidase (complex IV, CIV), that cooperate to transfer electrons derived from NADH and succinate to molecular oxygen, creating an electrochemical gradient over the inner membrane that drives transmembrane transport and the ATP synthase. Cytochrome c oxidase is the component of the respiratory chain that catalyzes the reduction of oxygen to water. Electrons originating from reduced cytochrome c in the intermembrane space (IMS) are transferred via the dinuclear copper A center (CU(A)) of subunit 2 and heme A of subunit 1 to the active site in subunit 1, a binuclear center (BNC) formed by heme A3 and copper B (CU(B)). The BNC reduces molecular oxygen to 2 water molecules using 4 electrons from cytochrome c in the IMS and 4 protons from the mitochondrial matrix.</text>
</comment>
<keyword evidence="13" id="KW-1185">Reference proteome</keyword>
<reference evidence="13" key="2">
    <citation type="submission" date="2009-11" db="EMBL/GenBank/DDBJ databases">
        <title>The Genome Sequence of Allomyces macrogynus strain ATCC 38327.</title>
        <authorList>
            <consortium name="The Broad Institute Genome Sequencing Platform"/>
            <person name="Russ C."/>
            <person name="Cuomo C."/>
            <person name="Shea T."/>
            <person name="Young S.K."/>
            <person name="Zeng Q."/>
            <person name="Koehrsen M."/>
            <person name="Haas B."/>
            <person name="Borodovsky M."/>
            <person name="Guigo R."/>
            <person name="Alvarado L."/>
            <person name="Berlin A."/>
            <person name="Borenstein D."/>
            <person name="Chen Z."/>
            <person name="Engels R."/>
            <person name="Freedman E."/>
            <person name="Gellesch M."/>
            <person name="Goldberg J."/>
            <person name="Griggs A."/>
            <person name="Gujja S."/>
            <person name="Heiman D."/>
            <person name="Hepburn T."/>
            <person name="Howarth C."/>
            <person name="Jen D."/>
            <person name="Larson L."/>
            <person name="Lewis B."/>
            <person name="Mehta T."/>
            <person name="Park D."/>
            <person name="Pearson M."/>
            <person name="Roberts A."/>
            <person name="Saif S."/>
            <person name="Shenoy N."/>
            <person name="Sisk P."/>
            <person name="Stolte C."/>
            <person name="Sykes S."/>
            <person name="Walk T."/>
            <person name="White J."/>
            <person name="Yandava C."/>
            <person name="Burger G."/>
            <person name="Gray M.W."/>
            <person name="Holland P.W.H."/>
            <person name="King N."/>
            <person name="Lang F.B.F."/>
            <person name="Roger A.J."/>
            <person name="Ruiz-Trillo I."/>
            <person name="Lander E."/>
            <person name="Nusbaum C."/>
        </authorList>
    </citation>
    <scope>NUCLEOTIDE SEQUENCE [LARGE SCALE GENOMIC DNA]</scope>
    <source>
        <strain evidence="13">ATCC 38327</strain>
    </source>
</reference>
<dbReference type="AlphaFoldDB" id="A0A0L0SN31"/>
<dbReference type="VEuPathDB" id="FungiDB:AMAG_12069"/>
<proteinExistence type="inferred from homology"/>
<reference evidence="11 13" key="1">
    <citation type="submission" date="2009-11" db="EMBL/GenBank/DDBJ databases">
        <title>Annotation of Allomyces macrogynus ATCC 38327.</title>
        <authorList>
            <consortium name="The Broad Institute Genome Sequencing Platform"/>
            <person name="Russ C."/>
            <person name="Cuomo C."/>
            <person name="Burger G."/>
            <person name="Gray M.W."/>
            <person name="Holland P.W.H."/>
            <person name="King N."/>
            <person name="Lang F.B.F."/>
            <person name="Roger A.J."/>
            <person name="Ruiz-Trillo I."/>
            <person name="Young S.K."/>
            <person name="Zeng Q."/>
            <person name="Gargeya S."/>
            <person name="Fitzgerald M."/>
            <person name="Haas B."/>
            <person name="Abouelleil A."/>
            <person name="Alvarado L."/>
            <person name="Arachchi H.M."/>
            <person name="Berlin A."/>
            <person name="Chapman S.B."/>
            <person name="Gearin G."/>
            <person name="Goldberg J."/>
            <person name="Griggs A."/>
            <person name="Gujja S."/>
            <person name="Hansen M."/>
            <person name="Heiman D."/>
            <person name="Howarth C."/>
            <person name="Larimer J."/>
            <person name="Lui A."/>
            <person name="MacDonald P.J.P."/>
            <person name="McCowen C."/>
            <person name="Montmayeur A."/>
            <person name="Murphy C."/>
            <person name="Neiman D."/>
            <person name="Pearson M."/>
            <person name="Priest M."/>
            <person name="Roberts A."/>
            <person name="Saif S."/>
            <person name="Shea T."/>
            <person name="Sisk P."/>
            <person name="Stolte C."/>
            <person name="Sykes S."/>
            <person name="Wortman J."/>
            <person name="Nusbaum C."/>
            <person name="Birren B."/>
        </authorList>
    </citation>
    <scope>NUCLEOTIDE SEQUENCE [LARGE SCALE GENOMIC DNA]</scope>
    <source>
        <strain evidence="11 13">ATCC 38327</strain>
    </source>
</reference>
<dbReference type="UniPathway" id="UPA00705"/>
<dbReference type="GO" id="GO:0006123">
    <property type="term" value="P:mitochondrial electron transport, cytochrome c to oxygen"/>
    <property type="evidence" value="ECO:0007669"/>
    <property type="project" value="UniProtKB-UniRule"/>
</dbReference>
<dbReference type="VEuPathDB" id="FungiDB:AMAG_08969"/>
<dbReference type="Proteomes" id="UP000054350">
    <property type="component" value="Unassembled WGS sequence"/>
</dbReference>
<gene>
    <name evidence="11" type="ORF">AMAG_08969</name>
    <name evidence="12" type="ORF">AMAG_12069</name>
</gene>
<evidence type="ECO:0000256" key="3">
    <source>
        <dbReference type="ARBA" id="ARBA00010514"/>
    </source>
</evidence>
<dbReference type="PANTHER" id="PTHR13313">
    <property type="entry name" value="CYTOCHROME C OXIDASE SUBUNIT VIIC"/>
    <property type="match status" value="1"/>
</dbReference>
<comment type="subcellular location">
    <subcellularLocation>
        <location evidence="1 10">Mitochondrion inner membrane</location>
        <topology evidence="1 10">Single-pass membrane protein</topology>
    </subcellularLocation>
</comment>
<comment type="pathway">
    <text evidence="2 10">Energy metabolism; oxidative phosphorylation.</text>
</comment>
<comment type="subunit">
    <text evidence="10">Component of the cytochrome c oxidase (complex IV, CIV), a multisubunit enzyme composed of a catalytic core of 3 subunits and several supernumerary subunits. The complex exists as a monomer or a dimer and forms supercomplexes (SCs) in the inner mitochondrial membrane with ubiquinol-cytochrome c oxidoreductase (cytochrome b-c1 complex, complex III, CIII).</text>
</comment>
<evidence type="ECO:0000256" key="1">
    <source>
        <dbReference type="ARBA" id="ARBA00004434"/>
    </source>
</evidence>
<keyword evidence="7 10" id="KW-1133">Transmembrane helix</keyword>
<dbReference type="EMBL" id="GG745343">
    <property type="protein sequence ID" value="KNE63908.1"/>
    <property type="molecule type" value="Genomic_DNA"/>
</dbReference>
<dbReference type="SUPFAM" id="SSF81427">
    <property type="entry name" value="Mitochondrial cytochrome c oxidase subunit VIIc (aka VIIIa)"/>
    <property type="match status" value="1"/>
</dbReference>
<evidence type="ECO:0000313" key="12">
    <source>
        <dbReference type="EMBL" id="KNE67615.1"/>
    </source>
</evidence>
<keyword evidence="9 10" id="KW-0472">Membrane</keyword>
<keyword evidence="5 10" id="KW-0999">Mitochondrion inner membrane</keyword>